<proteinExistence type="predicted"/>
<evidence type="ECO:0000313" key="2">
    <source>
        <dbReference type="Proteomes" id="UP001168821"/>
    </source>
</evidence>
<sequence length="114" mass="13141">MSRKQYAVDLGSLDTSDPTRPTMRAVWYRRRRGVTVACIGDLWDVQSSVPDSAAEFLDRHDDGRYGGDCQGRWDGENYWGAQRPEVIEEHLAFLRPMLDNCPAVPDGYDGWWRF</sequence>
<keyword evidence="2" id="KW-1185">Reference proteome</keyword>
<comment type="caution">
    <text evidence="1">The sequence shown here is derived from an EMBL/GenBank/DDBJ whole genome shotgun (WGS) entry which is preliminary data.</text>
</comment>
<name>A0AA38HM72_9CUCU</name>
<gene>
    <name evidence="1" type="ORF">Zmor_008838</name>
</gene>
<accession>A0AA38HM72</accession>
<dbReference type="EMBL" id="JALNTZ010002462">
    <property type="protein sequence ID" value="KAJ3617296.1"/>
    <property type="molecule type" value="Genomic_DNA"/>
</dbReference>
<protein>
    <submittedName>
        <fullName evidence="1">Uncharacterized protein</fullName>
    </submittedName>
</protein>
<evidence type="ECO:0000313" key="1">
    <source>
        <dbReference type="EMBL" id="KAJ3617296.1"/>
    </source>
</evidence>
<organism evidence="1 2">
    <name type="scientific">Zophobas morio</name>
    <dbReference type="NCBI Taxonomy" id="2755281"/>
    <lineage>
        <taxon>Eukaryota</taxon>
        <taxon>Metazoa</taxon>
        <taxon>Ecdysozoa</taxon>
        <taxon>Arthropoda</taxon>
        <taxon>Hexapoda</taxon>
        <taxon>Insecta</taxon>
        <taxon>Pterygota</taxon>
        <taxon>Neoptera</taxon>
        <taxon>Endopterygota</taxon>
        <taxon>Coleoptera</taxon>
        <taxon>Polyphaga</taxon>
        <taxon>Cucujiformia</taxon>
        <taxon>Tenebrionidae</taxon>
        <taxon>Zophobas</taxon>
    </lineage>
</organism>
<dbReference type="Proteomes" id="UP001168821">
    <property type="component" value="Unassembled WGS sequence"/>
</dbReference>
<dbReference type="AlphaFoldDB" id="A0AA38HM72"/>
<reference evidence="1" key="1">
    <citation type="journal article" date="2023" name="G3 (Bethesda)">
        <title>Whole genome assemblies of Zophobas morio and Tenebrio molitor.</title>
        <authorList>
            <person name="Kaur S."/>
            <person name="Stinson S.A."/>
            <person name="diCenzo G.C."/>
        </authorList>
    </citation>
    <scope>NUCLEOTIDE SEQUENCE</scope>
    <source>
        <strain evidence="1">QUZm001</strain>
    </source>
</reference>